<evidence type="ECO:0000259" key="5">
    <source>
        <dbReference type="Pfam" id="PF00171"/>
    </source>
</evidence>
<evidence type="ECO:0000313" key="6">
    <source>
        <dbReference type="EMBL" id="BAP86633.1"/>
    </source>
</evidence>
<dbReference type="InterPro" id="IPR047110">
    <property type="entry name" value="GABD/Sad-like"/>
</dbReference>
<dbReference type="SUPFAM" id="SSF53720">
    <property type="entry name" value="ALDH-like"/>
    <property type="match status" value="1"/>
</dbReference>
<dbReference type="GO" id="GO:0004777">
    <property type="term" value="F:succinate-semialdehyde dehydrogenase (NAD+) activity"/>
    <property type="evidence" value="ECO:0007669"/>
    <property type="project" value="TreeGrafter"/>
</dbReference>
<proteinExistence type="inferred from homology"/>
<dbReference type="Pfam" id="PF00171">
    <property type="entry name" value="Aldedh"/>
    <property type="match status" value="1"/>
</dbReference>
<evidence type="ECO:0000256" key="1">
    <source>
        <dbReference type="ARBA" id="ARBA00009986"/>
    </source>
</evidence>
<dbReference type="Gene3D" id="3.40.605.10">
    <property type="entry name" value="Aldehyde Dehydrogenase, Chain A, domain 1"/>
    <property type="match status" value="1"/>
</dbReference>
<dbReference type="FunFam" id="3.40.309.10:FF:000009">
    <property type="entry name" value="Aldehyde dehydrogenase A"/>
    <property type="match status" value="1"/>
</dbReference>
<protein>
    <submittedName>
        <fullName evidence="6">Succinate-semialdehyde dehydrogenase</fullName>
    </submittedName>
</protein>
<dbReference type="KEGG" id="lho:LOOC260_121270"/>
<dbReference type="EMBL" id="AP014680">
    <property type="protein sequence ID" value="BAP86633.1"/>
    <property type="molecule type" value="Genomic_DNA"/>
</dbReference>
<dbReference type="HOGENOM" id="CLU_005391_1_0_9"/>
<dbReference type="InterPro" id="IPR016161">
    <property type="entry name" value="Ald_DH/histidinol_DH"/>
</dbReference>
<dbReference type="AlphaFoldDB" id="A0A0A1H061"/>
<dbReference type="PANTHER" id="PTHR43217">
    <property type="entry name" value="SUCCINATE SEMIALDEHYDE DEHYDROGENASE [NAD(P)+] SAD"/>
    <property type="match status" value="1"/>
</dbReference>
<comment type="similarity">
    <text evidence="1 4">Belongs to the aldehyde dehydrogenase family.</text>
</comment>
<evidence type="ECO:0000256" key="3">
    <source>
        <dbReference type="PROSITE-ProRule" id="PRU10007"/>
    </source>
</evidence>
<evidence type="ECO:0000256" key="2">
    <source>
        <dbReference type="ARBA" id="ARBA00023002"/>
    </source>
</evidence>
<keyword evidence="2 4" id="KW-0560">Oxidoreductase</keyword>
<gene>
    <name evidence="6" type="ORF">LOOC260_121270</name>
</gene>
<dbReference type="PROSITE" id="PS00687">
    <property type="entry name" value="ALDEHYDE_DEHYDR_GLU"/>
    <property type="match status" value="1"/>
</dbReference>
<evidence type="ECO:0000313" key="7">
    <source>
        <dbReference type="Proteomes" id="UP000031620"/>
    </source>
</evidence>
<dbReference type="InterPro" id="IPR015590">
    <property type="entry name" value="Aldehyde_DH_dom"/>
</dbReference>
<reference evidence="6 7" key="1">
    <citation type="submission" date="2014-11" db="EMBL/GenBank/DDBJ databases">
        <title>Complete genome sequence and analysis of Lactobacillus hokkaidonensis LOOC260T.</title>
        <authorList>
            <person name="Tanizawa Y."/>
            <person name="Tohno M."/>
            <person name="Kaminuma E."/>
            <person name="Nakamura Y."/>
            <person name="Arita M."/>
        </authorList>
    </citation>
    <scope>NUCLEOTIDE SEQUENCE [LARGE SCALE GENOMIC DNA]</scope>
    <source>
        <strain evidence="6 7">LOOC260</strain>
    </source>
</reference>
<dbReference type="STRING" id="1291742.LOOC260_121270"/>
<dbReference type="PANTHER" id="PTHR43217:SF2">
    <property type="entry name" value="SUCCINATE-SEMIALDEHYDE DEHYDROGENASE [NADP(+)]"/>
    <property type="match status" value="1"/>
</dbReference>
<organism evidence="6 7">
    <name type="scientific">Paucilactobacillus hokkaidonensis JCM 18461</name>
    <dbReference type="NCBI Taxonomy" id="1291742"/>
    <lineage>
        <taxon>Bacteria</taxon>
        <taxon>Bacillati</taxon>
        <taxon>Bacillota</taxon>
        <taxon>Bacilli</taxon>
        <taxon>Lactobacillales</taxon>
        <taxon>Lactobacillaceae</taxon>
        <taxon>Paucilactobacillus</taxon>
    </lineage>
</organism>
<dbReference type="Gene3D" id="3.40.309.10">
    <property type="entry name" value="Aldehyde Dehydrogenase, Chain A, domain 2"/>
    <property type="match status" value="1"/>
</dbReference>
<dbReference type="InterPro" id="IPR016163">
    <property type="entry name" value="Ald_DH_C"/>
</dbReference>
<dbReference type="RefSeq" id="WP_041094838.1">
    <property type="nucleotide sequence ID" value="NZ_AP014680.1"/>
</dbReference>
<dbReference type="InterPro" id="IPR016162">
    <property type="entry name" value="Ald_DH_N"/>
</dbReference>
<name>A0A0A1H061_9LACO</name>
<feature type="domain" description="Aldehyde dehydrogenase" evidence="5">
    <location>
        <begin position="2"/>
        <end position="452"/>
    </location>
</feature>
<dbReference type="Proteomes" id="UP000031620">
    <property type="component" value="Chromosome"/>
</dbReference>
<accession>A0A0A1H061</accession>
<dbReference type="InterPro" id="IPR029510">
    <property type="entry name" value="Ald_DH_CS_GLU"/>
</dbReference>
<feature type="active site" evidence="3">
    <location>
        <position position="229"/>
    </location>
</feature>
<sequence length="455" mass="49650">MKFDVLNPYSATVEETFTINDQQSIEARLTRASRYYEDAKQISFTNRARQLHAIATAFRENAEQLAETATQNMGKLLQESLQEVNAAANIADYYADKGPSALQPKDYQYQGDKRAKLTYTATGIVLAIEPWNFPYTQVMRVFAPNFLLGNPVLLKHAKIVAGCAAAFEQTVWQAQVEHGAFQNLFVTNEQIKNIIEDQRVQGVALTGSTKAGRIVASEAAQALTKTTLELGGNDAFIVLPGADIEQAAKDAATSRLRNSGQVCTSAKRLIVHKAVAEEFTLALMREFEARQMGDPMNTDTSLAPLASQEIQTTLQKQVDSAIQHGAHELIHGGIVENKIGNFFSPVLLTDIDEANPIFDEELFGPVGQIHVVESGAAAIKLANQSQYGLAGAVYSGSTERAKKVAQQLETGQVFINQPSNGYPELPFGGIKNSGYGREMSDLALFEFANQKIIAE</sequence>
<evidence type="ECO:0000256" key="4">
    <source>
        <dbReference type="RuleBase" id="RU003345"/>
    </source>
</evidence>